<evidence type="ECO:0000256" key="3">
    <source>
        <dbReference type="ARBA" id="ARBA00022746"/>
    </source>
</evidence>
<dbReference type="PROSITE" id="PS00982">
    <property type="entry name" value="PHYTOENE_DH"/>
    <property type="match status" value="1"/>
</dbReference>
<dbReference type="RefSeq" id="WP_078692653.1">
    <property type="nucleotide sequence ID" value="NZ_FUWX01000004.1"/>
</dbReference>
<dbReference type="OrthoDB" id="9814556at2"/>
<dbReference type="NCBIfam" id="TIGR02734">
    <property type="entry name" value="crtI_fam"/>
    <property type="match status" value="1"/>
</dbReference>
<evidence type="ECO:0000256" key="4">
    <source>
        <dbReference type="ARBA" id="ARBA00023002"/>
    </source>
</evidence>
<evidence type="ECO:0000259" key="6">
    <source>
        <dbReference type="Pfam" id="PF01593"/>
    </source>
</evidence>
<organism evidence="7 8">
    <name type="scientific">Cetobacterium ceti</name>
    <dbReference type="NCBI Taxonomy" id="180163"/>
    <lineage>
        <taxon>Bacteria</taxon>
        <taxon>Fusobacteriati</taxon>
        <taxon>Fusobacteriota</taxon>
        <taxon>Fusobacteriia</taxon>
        <taxon>Fusobacteriales</taxon>
        <taxon>Fusobacteriaceae</taxon>
        <taxon>Cetobacterium</taxon>
    </lineage>
</organism>
<evidence type="ECO:0000256" key="2">
    <source>
        <dbReference type="ARBA" id="ARBA00006046"/>
    </source>
</evidence>
<name>A0A1T4JUY8_9FUSO</name>
<dbReference type="AlphaFoldDB" id="A0A1T4JUY8"/>
<dbReference type="InterPro" id="IPR014105">
    <property type="entry name" value="Carotenoid/retinoid_OxRdtase"/>
</dbReference>
<dbReference type="Gene3D" id="3.50.50.60">
    <property type="entry name" value="FAD/NAD(P)-binding domain"/>
    <property type="match status" value="2"/>
</dbReference>
<comment type="similarity">
    <text evidence="2 5">Belongs to the carotenoid/retinoid oxidoreductase family.</text>
</comment>
<gene>
    <name evidence="7" type="ORF">SAMN02745174_00102</name>
</gene>
<evidence type="ECO:0000256" key="5">
    <source>
        <dbReference type="RuleBase" id="RU362075"/>
    </source>
</evidence>
<dbReference type="InterPro" id="IPR002937">
    <property type="entry name" value="Amino_oxidase"/>
</dbReference>
<dbReference type="SUPFAM" id="SSF51905">
    <property type="entry name" value="FAD/NAD(P)-binding domain"/>
    <property type="match status" value="1"/>
</dbReference>
<dbReference type="Proteomes" id="UP000191153">
    <property type="component" value="Unassembled WGS sequence"/>
</dbReference>
<keyword evidence="4 5" id="KW-0560">Oxidoreductase</keyword>
<dbReference type="InterPro" id="IPR036188">
    <property type="entry name" value="FAD/NAD-bd_sf"/>
</dbReference>
<keyword evidence="8" id="KW-1185">Reference proteome</keyword>
<dbReference type="GO" id="GO:0016117">
    <property type="term" value="P:carotenoid biosynthetic process"/>
    <property type="evidence" value="ECO:0007669"/>
    <property type="project" value="UniProtKB-KW"/>
</dbReference>
<accession>A0A1T4JUY8</accession>
<dbReference type="GO" id="GO:0016627">
    <property type="term" value="F:oxidoreductase activity, acting on the CH-CH group of donors"/>
    <property type="evidence" value="ECO:0007669"/>
    <property type="project" value="UniProtKB-ARBA"/>
</dbReference>
<evidence type="ECO:0000313" key="7">
    <source>
        <dbReference type="EMBL" id="SJZ34042.1"/>
    </source>
</evidence>
<evidence type="ECO:0000256" key="1">
    <source>
        <dbReference type="ARBA" id="ARBA00004829"/>
    </source>
</evidence>
<dbReference type="PANTHER" id="PTHR43734:SF1">
    <property type="entry name" value="PHYTOENE DESATURASE"/>
    <property type="match status" value="1"/>
</dbReference>
<dbReference type="EMBL" id="FUWX01000004">
    <property type="protein sequence ID" value="SJZ34042.1"/>
    <property type="molecule type" value="Genomic_DNA"/>
</dbReference>
<dbReference type="STRING" id="180163.SAMN02745174_00102"/>
<evidence type="ECO:0000313" key="8">
    <source>
        <dbReference type="Proteomes" id="UP000191153"/>
    </source>
</evidence>
<keyword evidence="3 5" id="KW-0125">Carotenoid biosynthesis</keyword>
<protein>
    <submittedName>
        <fullName evidence="7">Phytoene desaturase</fullName>
    </submittedName>
</protein>
<dbReference type="PANTHER" id="PTHR43734">
    <property type="entry name" value="PHYTOENE DESATURASE"/>
    <property type="match status" value="1"/>
</dbReference>
<sequence length="493" mass="56994">MKNIIIVGGGPGGLTAGMLLGIKNYKVKIFEKKDKIGGRNSRLELNGYNFDMGPTFFLMKHILEEIFFEVGKNLDDYVETIEINPMYRLKFPNFEFYPYSYSEMDKMLDSLDKTFPGSVDGYLKFIEKEKIKFRMLEPCLKKPYLSLGDYINKKFIKALPYVDVFKSLYEVMGKYFKDENLKLSFTFQAKYIGMSPWVAPGVFSMISYLEHRYGIYHVKGGLNRLSHGMGEVFKELGGEINLNSEVENIIFQGKKAIGVKLKNGKEYYGDKIIINADFAYSMKNLVNKNIRDKYSDINLYNKKYSCSTYMIYLGLDKIYENIPHHNIIFAEDYKRNLKLINSHQEIEEDFSFYIQNPSVIDNTLAPEGHSSIYVLVPVSNNKSKETWSKKREKFYEKIIDILEEKGGFINIRNHIKEKKVITPSDWEYEENIYLGATFNLAHNLGQMLSFRPHNRLEGYENLYIVGGGTHPGSGLPTIYESGRIVANLIEKGE</sequence>
<reference evidence="7 8" key="1">
    <citation type="submission" date="2017-02" db="EMBL/GenBank/DDBJ databases">
        <authorList>
            <person name="Peterson S.W."/>
        </authorList>
    </citation>
    <scope>NUCLEOTIDE SEQUENCE [LARGE SCALE GENOMIC DNA]</scope>
    <source>
        <strain evidence="7 8">ATCC 700028</strain>
    </source>
</reference>
<comment type="pathway">
    <text evidence="1 5">Carotenoid biosynthesis.</text>
</comment>
<dbReference type="Pfam" id="PF01593">
    <property type="entry name" value="Amino_oxidase"/>
    <property type="match status" value="1"/>
</dbReference>
<proteinExistence type="inferred from homology"/>
<dbReference type="InterPro" id="IPR008150">
    <property type="entry name" value="Phytoene_DH_bac_CS"/>
</dbReference>
<feature type="domain" description="Amine oxidase" evidence="6">
    <location>
        <begin position="12"/>
        <end position="489"/>
    </location>
</feature>